<evidence type="ECO:0000313" key="1">
    <source>
        <dbReference type="EMBL" id="AAD03868.1"/>
    </source>
</evidence>
<accession>O85853</accession>
<geneLocation type="plasmid" evidence="1">
    <name>pNL1</name>
</geneLocation>
<dbReference type="EMBL" id="AF079317">
    <property type="protein sequence ID" value="AAD03868.1"/>
    <property type="molecule type" value="Genomic_DNA"/>
</dbReference>
<proteinExistence type="predicted"/>
<dbReference type="AlphaFoldDB" id="O85853"/>
<dbReference type="PIR" id="T31144">
    <property type="entry name" value="T31144"/>
</dbReference>
<name>O85853_NOVAR</name>
<organism evidence="1">
    <name type="scientific">Novosphingobium aromaticivorans</name>
    <name type="common">Sphingomonas aromaticivorans</name>
    <dbReference type="NCBI Taxonomy" id="48935"/>
    <lineage>
        <taxon>Bacteria</taxon>
        <taxon>Pseudomonadati</taxon>
        <taxon>Pseudomonadota</taxon>
        <taxon>Alphaproteobacteria</taxon>
        <taxon>Sphingomonadales</taxon>
        <taxon>Sphingomonadaceae</taxon>
        <taxon>Novosphingobium</taxon>
    </lineage>
</organism>
<sequence length="243" mass="26455">MLAMRLAQRRVTIRYDHAGNARASRRVRIPFAILTHADCAASLACSRWPSRRQACATSLGCHCRASLSKDVWQPSIARCAMRTSSSRSGLFSCEPCIMQVRWSGSRIWFNCQRSDIFGDRSMVSTAAGPPLILSAMNYVFAPIPALDWETHAGATNFDVRPASGAFGCQECRDTGARCDQPPGPIGLLADDIENDPRDPETEGASLGDDCLRASVAVEVLHLLDRSRRIACRAGVFAFAPLPA</sequence>
<gene>
    <name evidence="1" type="primary">orf171</name>
</gene>
<reference evidence="1" key="1">
    <citation type="journal article" date="1999" name="J. Bacteriol.">
        <title>Complete sequence of a 184-kilobase catabolic plasmid from Sphingomonas aromaticivorans F199.</title>
        <authorList>
            <person name="Romine M.F."/>
            <person name="Stillwell L.C."/>
            <person name="Wong K.-K."/>
            <person name="Thurston S.J."/>
            <person name="Sisk E.C."/>
            <person name="Sensen C."/>
            <person name="Gaasterland T."/>
            <person name="Fredrickson J.K."/>
            <person name="Saffer J.D."/>
        </authorList>
    </citation>
    <scope>NUCLEOTIDE SEQUENCE</scope>
    <source>
        <strain evidence="1">F199</strain>
        <plasmid evidence="1">pNL1</plasmid>
    </source>
</reference>
<keyword evidence="1" id="KW-0614">Plasmid</keyword>
<protein>
    <submittedName>
        <fullName evidence="1">Uncharacterized protein</fullName>
    </submittedName>
</protein>